<keyword evidence="1 3" id="KW-0547">Nucleotide-binding</keyword>
<evidence type="ECO:0000313" key="5">
    <source>
        <dbReference type="EMBL" id="PMD72074.1"/>
    </source>
</evidence>
<dbReference type="Pfam" id="PF08218">
    <property type="entry name" value="Citrate_ly_lig"/>
    <property type="match status" value="1"/>
</dbReference>
<dbReference type="PIRSF" id="PIRSF005751">
    <property type="entry name" value="Acet_citr_lig"/>
    <property type="match status" value="1"/>
</dbReference>
<dbReference type="Proteomes" id="UP000235649">
    <property type="component" value="Unassembled WGS sequence"/>
</dbReference>
<keyword evidence="2 3" id="KW-0067">ATP-binding</keyword>
<dbReference type="InterPro" id="IPR013166">
    <property type="entry name" value="Citrate_lyase_ligase_C"/>
</dbReference>
<name>A0A2N7AV93_9LACO</name>
<comment type="catalytic activity">
    <reaction evidence="3">
        <text>holo-[citrate lyase ACP] + acetate + ATP = acetyl-[citrate lyase ACP] + AMP + diphosphate</text>
        <dbReference type="Rhea" id="RHEA:23788"/>
        <dbReference type="Rhea" id="RHEA-COMP:10158"/>
        <dbReference type="Rhea" id="RHEA-COMP:13710"/>
        <dbReference type="ChEBI" id="CHEBI:30089"/>
        <dbReference type="ChEBI" id="CHEBI:30616"/>
        <dbReference type="ChEBI" id="CHEBI:33019"/>
        <dbReference type="ChEBI" id="CHEBI:82683"/>
        <dbReference type="ChEBI" id="CHEBI:137976"/>
        <dbReference type="ChEBI" id="CHEBI:456215"/>
        <dbReference type="EC" id="6.2.1.22"/>
    </reaction>
</comment>
<dbReference type="PANTHER" id="PTHR40599:SF1">
    <property type="entry name" value="[CITRATE [PRO-3S]-LYASE] LIGASE"/>
    <property type="match status" value="1"/>
</dbReference>
<keyword evidence="3 5" id="KW-0436">Ligase</keyword>
<accession>A0A2N7AV93</accession>
<dbReference type="NCBIfam" id="TIGR00124">
    <property type="entry name" value="cit_ly_ligase"/>
    <property type="match status" value="1"/>
</dbReference>
<keyword evidence="5" id="KW-0456">Lyase</keyword>
<dbReference type="GO" id="GO:0005524">
    <property type="term" value="F:ATP binding"/>
    <property type="evidence" value="ECO:0007669"/>
    <property type="project" value="UniProtKB-UniRule"/>
</dbReference>
<evidence type="ECO:0000256" key="1">
    <source>
        <dbReference type="ARBA" id="ARBA00022741"/>
    </source>
</evidence>
<dbReference type="OrthoDB" id="9779753at2"/>
<comment type="function">
    <text evidence="3">Acetylation of prosthetic group (2-(5''-phosphoribosyl)-3'-dephosphocoenzyme-A) of the gamma subunit of citrate lyase.</text>
</comment>
<evidence type="ECO:0000259" key="4">
    <source>
        <dbReference type="PROSITE" id="PS51186"/>
    </source>
</evidence>
<dbReference type="PANTHER" id="PTHR40599">
    <property type="entry name" value="[CITRATE [PRO-3S]-LYASE] LIGASE"/>
    <property type="match status" value="1"/>
</dbReference>
<keyword evidence="6" id="KW-1185">Reference proteome</keyword>
<dbReference type="GO" id="GO:0016747">
    <property type="term" value="F:acyltransferase activity, transferring groups other than amino-acyl groups"/>
    <property type="evidence" value="ECO:0007669"/>
    <property type="project" value="InterPro"/>
</dbReference>
<organism evidence="5 6">
    <name type="scientific">Companilactobacillus nuruki</name>
    <dbReference type="NCBI Taxonomy" id="1993540"/>
    <lineage>
        <taxon>Bacteria</taxon>
        <taxon>Bacillati</taxon>
        <taxon>Bacillota</taxon>
        <taxon>Bacilli</taxon>
        <taxon>Lactobacillales</taxon>
        <taxon>Lactobacillaceae</taxon>
        <taxon>Companilactobacillus</taxon>
    </lineage>
</organism>
<dbReference type="EMBL" id="NIPR01000010">
    <property type="protein sequence ID" value="PMD72074.1"/>
    <property type="molecule type" value="Genomic_DNA"/>
</dbReference>
<sequence length="338" mass="38455">MILDITTLNLKDNYYYQQWQNLVQNEGLVIENLADITETLGIYDGDKLIATGSYFENVLKYLAIDPDYQGGNTFNKIVSTLINELAAQNVFHIFVFTKPKYKKSFEYLGFQIIAETEFSALLETGDYSIGQYIKSLPKVTGQNISAIVMNANPFTLGHRYLVEQASKQSDYVYLFVVNQDASLFTTQERIDLIKQGVADLGNVIVVSGDQYMVSFVTFPAYFIKSRADVAKYQTQLDAKVFKRVASALHINRRFVGNEPYSPTTEIYNRSMKQILPPEISLDILDRKAIDNDIISATKVRKAIQESNLEAVQKYVPETTFKFIKNNLPVLLRRIHNGN</sequence>
<proteinExistence type="predicted"/>
<protein>
    <recommendedName>
        <fullName evidence="3">[Citrate [pro-3S]-lyase] ligase</fullName>
        <ecNumber evidence="3">6.2.1.22</ecNumber>
    </recommendedName>
</protein>
<dbReference type="NCBIfam" id="TIGR00125">
    <property type="entry name" value="cyt_tran_rel"/>
    <property type="match status" value="1"/>
</dbReference>
<dbReference type="EC" id="6.2.1.22" evidence="3"/>
<dbReference type="InterPro" id="IPR005216">
    <property type="entry name" value="Citrate_lyase_ligase"/>
</dbReference>
<dbReference type="InterPro" id="IPR004821">
    <property type="entry name" value="Cyt_trans-like"/>
</dbReference>
<dbReference type="InterPro" id="IPR014729">
    <property type="entry name" value="Rossmann-like_a/b/a_fold"/>
</dbReference>
<comment type="caution">
    <text evidence="5">The sequence shown here is derived from an EMBL/GenBank/DDBJ whole genome shotgun (WGS) entry which is preliminary data.</text>
</comment>
<dbReference type="GO" id="GO:0016829">
    <property type="term" value="F:lyase activity"/>
    <property type="evidence" value="ECO:0007669"/>
    <property type="project" value="UniProtKB-KW"/>
</dbReference>
<dbReference type="SUPFAM" id="SSF52374">
    <property type="entry name" value="Nucleotidylyl transferase"/>
    <property type="match status" value="1"/>
</dbReference>
<dbReference type="SMART" id="SM00764">
    <property type="entry name" value="Citrate_ly_lig"/>
    <property type="match status" value="1"/>
</dbReference>
<dbReference type="InterPro" id="IPR000182">
    <property type="entry name" value="GNAT_dom"/>
</dbReference>
<dbReference type="GO" id="GO:0008771">
    <property type="term" value="F:[citrate (pro-3S)-lyase] ligase activity"/>
    <property type="evidence" value="ECO:0007669"/>
    <property type="project" value="UniProtKB-EC"/>
</dbReference>
<evidence type="ECO:0000256" key="2">
    <source>
        <dbReference type="ARBA" id="ARBA00022840"/>
    </source>
</evidence>
<dbReference type="Gene3D" id="3.40.630.30">
    <property type="match status" value="1"/>
</dbReference>
<evidence type="ECO:0000313" key="6">
    <source>
        <dbReference type="Proteomes" id="UP000235649"/>
    </source>
</evidence>
<dbReference type="PROSITE" id="PS51186">
    <property type="entry name" value="GNAT"/>
    <property type="match status" value="1"/>
</dbReference>
<dbReference type="InterPro" id="IPR016181">
    <property type="entry name" value="Acyl_CoA_acyltransferase"/>
</dbReference>
<feature type="domain" description="N-acetyltransferase" evidence="4">
    <location>
        <begin position="1"/>
        <end position="134"/>
    </location>
</feature>
<dbReference type="SUPFAM" id="SSF55729">
    <property type="entry name" value="Acyl-CoA N-acyltransferases (Nat)"/>
    <property type="match status" value="1"/>
</dbReference>
<reference evidence="5 6" key="1">
    <citation type="submission" date="2017-05" db="EMBL/GenBank/DDBJ databases">
        <title>Lactobacillus nurukis nov., sp. nov., isolated from nuruk.</title>
        <authorList>
            <person name="Kim S.-J."/>
        </authorList>
    </citation>
    <scope>NUCLEOTIDE SEQUENCE [LARGE SCALE GENOMIC DNA]</scope>
    <source>
        <strain evidence="5 6">SYF10-1a</strain>
    </source>
</reference>
<gene>
    <name evidence="5" type="primary">citC</name>
    <name evidence="5" type="ORF">CBP76_04865</name>
</gene>
<dbReference type="AlphaFoldDB" id="A0A2N7AV93"/>
<evidence type="ECO:0000256" key="3">
    <source>
        <dbReference type="PIRNR" id="PIRNR005751"/>
    </source>
</evidence>
<dbReference type="Gene3D" id="3.40.50.620">
    <property type="entry name" value="HUPs"/>
    <property type="match status" value="1"/>
</dbReference>